<sequence>MCAVLLSFKSYAVTKVTIGIIPGAIDVNSKLSNDYMNFIRQLEDSTLDFVPMARADQMFERKLVNCIFPASTAQMPNKERFIQSKPLKTIYAYILVKNKALLNQSLADKNIALKRGLGFGNIRNRIFANYVELNTDELVLKMLKRERVDAIVAYLPDLIAAQHKIGKDTFLTTTKSSLSTKRMKLWYVIKMRRMKSTLPTPTR</sequence>
<name>A0ABT5FHL5_9GAMM</name>
<organism evidence="1 2">
    <name type="scientific">Psychrosphaera algicola</name>
    <dbReference type="NCBI Taxonomy" id="3023714"/>
    <lineage>
        <taxon>Bacteria</taxon>
        <taxon>Pseudomonadati</taxon>
        <taxon>Pseudomonadota</taxon>
        <taxon>Gammaproteobacteria</taxon>
        <taxon>Alteromonadales</taxon>
        <taxon>Pseudoalteromonadaceae</taxon>
        <taxon>Psychrosphaera</taxon>
    </lineage>
</organism>
<evidence type="ECO:0000313" key="1">
    <source>
        <dbReference type="EMBL" id="MDC2890695.1"/>
    </source>
</evidence>
<protein>
    <submittedName>
        <fullName evidence="1">Transporter substrate-binding domain-containing protein</fullName>
    </submittedName>
</protein>
<evidence type="ECO:0000313" key="2">
    <source>
        <dbReference type="Proteomes" id="UP001528411"/>
    </source>
</evidence>
<dbReference type="EMBL" id="JAQOMS010000002">
    <property type="protein sequence ID" value="MDC2890695.1"/>
    <property type="molecule type" value="Genomic_DNA"/>
</dbReference>
<reference evidence="1 2" key="1">
    <citation type="submission" date="2023-01" db="EMBL/GenBank/DDBJ databases">
        <title>Psychrosphaera sp. nov., isolated from marine algae.</title>
        <authorList>
            <person name="Bayburt H."/>
            <person name="Choi B.J."/>
            <person name="Kim J.M."/>
            <person name="Choi D.G."/>
            <person name="Jeon C.O."/>
        </authorList>
    </citation>
    <scope>NUCLEOTIDE SEQUENCE [LARGE SCALE GENOMIC DNA]</scope>
    <source>
        <strain evidence="1 2">G1-22</strain>
    </source>
</reference>
<proteinExistence type="predicted"/>
<dbReference type="Gene3D" id="3.40.190.10">
    <property type="entry name" value="Periplasmic binding protein-like II"/>
    <property type="match status" value="2"/>
</dbReference>
<keyword evidence="2" id="KW-1185">Reference proteome</keyword>
<accession>A0ABT5FHL5</accession>
<gene>
    <name evidence="1" type="ORF">PN838_20565</name>
</gene>
<dbReference type="Proteomes" id="UP001528411">
    <property type="component" value="Unassembled WGS sequence"/>
</dbReference>
<dbReference type="SUPFAM" id="SSF53850">
    <property type="entry name" value="Periplasmic binding protein-like II"/>
    <property type="match status" value="1"/>
</dbReference>
<comment type="caution">
    <text evidence="1">The sequence shown here is derived from an EMBL/GenBank/DDBJ whole genome shotgun (WGS) entry which is preliminary data.</text>
</comment>